<accession>A0A518AJF5</accession>
<dbReference type="SUPFAM" id="SSF88946">
    <property type="entry name" value="Sigma2 domain of RNA polymerase sigma factors"/>
    <property type="match status" value="1"/>
</dbReference>
<dbReference type="GO" id="GO:0016987">
    <property type="term" value="F:sigma factor activity"/>
    <property type="evidence" value="ECO:0007669"/>
    <property type="project" value="UniProtKB-KW"/>
</dbReference>
<feature type="domain" description="RNA polymerase sigma factor 70 region 4 type 2" evidence="5">
    <location>
        <begin position="143"/>
        <end position="195"/>
    </location>
</feature>
<evidence type="ECO:0000256" key="2">
    <source>
        <dbReference type="ARBA" id="ARBA00023015"/>
    </source>
</evidence>
<comment type="similarity">
    <text evidence="1">Belongs to the sigma-70 factor family. ECF subfamily.</text>
</comment>
<keyword evidence="4" id="KW-0804">Transcription</keyword>
<dbReference type="PANTHER" id="PTHR43133:SF51">
    <property type="entry name" value="RNA POLYMERASE SIGMA FACTOR"/>
    <property type="match status" value="1"/>
</dbReference>
<dbReference type="PANTHER" id="PTHR43133">
    <property type="entry name" value="RNA POLYMERASE ECF-TYPE SIGMA FACTO"/>
    <property type="match status" value="1"/>
</dbReference>
<dbReference type="KEGG" id="amuc:Pan181_10090"/>
<protein>
    <submittedName>
        <fullName evidence="6">ECF RNA polymerase sigma-E factor</fullName>
    </submittedName>
</protein>
<reference evidence="6 7" key="1">
    <citation type="submission" date="2019-02" db="EMBL/GenBank/DDBJ databases">
        <title>Deep-cultivation of Planctomycetes and their phenomic and genomic characterization uncovers novel biology.</title>
        <authorList>
            <person name="Wiegand S."/>
            <person name="Jogler M."/>
            <person name="Boedeker C."/>
            <person name="Pinto D."/>
            <person name="Vollmers J."/>
            <person name="Rivas-Marin E."/>
            <person name="Kohn T."/>
            <person name="Peeters S.H."/>
            <person name="Heuer A."/>
            <person name="Rast P."/>
            <person name="Oberbeckmann S."/>
            <person name="Bunk B."/>
            <person name="Jeske O."/>
            <person name="Meyerdierks A."/>
            <person name="Storesund J.E."/>
            <person name="Kallscheuer N."/>
            <person name="Luecker S."/>
            <person name="Lage O.M."/>
            <person name="Pohl T."/>
            <person name="Merkel B.J."/>
            <person name="Hornburger P."/>
            <person name="Mueller R.-W."/>
            <person name="Bruemmer F."/>
            <person name="Labrenz M."/>
            <person name="Spormann A.M."/>
            <person name="Op den Camp H."/>
            <person name="Overmann J."/>
            <person name="Amann R."/>
            <person name="Jetten M.S.M."/>
            <person name="Mascher T."/>
            <person name="Medema M.H."/>
            <person name="Devos D.P."/>
            <person name="Kaster A.-K."/>
            <person name="Ovreas L."/>
            <person name="Rohde M."/>
            <person name="Galperin M.Y."/>
            <person name="Jogler C."/>
        </authorList>
    </citation>
    <scope>NUCLEOTIDE SEQUENCE [LARGE SCALE GENOMIC DNA]</scope>
    <source>
        <strain evidence="6 7">Pan181</strain>
    </source>
</reference>
<keyword evidence="2" id="KW-0805">Transcription regulation</keyword>
<dbReference type="EMBL" id="CP036278">
    <property type="protein sequence ID" value="QDU54826.1"/>
    <property type="molecule type" value="Genomic_DNA"/>
</dbReference>
<gene>
    <name evidence="6" type="primary">rpoE_3</name>
    <name evidence="6" type="ORF">Pan181_10090</name>
</gene>
<dbReference type="GO" id="GO:0006352">
    <property type="term" value="P:DNA-templated transcription initiation"/>
    <property type="evidence" value="ECO:0007669"/>
    <property type="project" value="InterPro"/>
</dbReference>
<sequence length="205" mass="22849">MKSPSTDPPVDEWSALLAQAREGDSNALGEICERLRDYLLLMAAGDLGADLTPKLGASDIVQETMLEACRDFDAFRGTSEAEYRKWIRRLLDRNLIDAARGYRDAQRRQTSREVPLDQQGLRTGIVASDKSASSLFRRGESDEELLRAIGRLPPNQRQVIELRHRQGFSYAEIAAELGTTVVAARKAWSRAVAALAKELTNVDEF</sequence>
<evidence type="ECO:0000259" key="5">
    <source>
        <dbReference type="Pfam" id="PF08281"/>
    </source>
</evidence>
<dbReference type="Gene3D" id="1.10.10.10">
    <property type="entry name" value="Winged helix-like DNA-binding domain superfamily/Winged helix DNA-binding domain"/>
    <property type="match status" value="1"/>
</dbReference>
<dbReference type="InterPro" id="IPR013325">
    <property type="entry name" value="RNA_pol_sigma_r2"/>
</dbReference>
<dbReference type="CDD" id="cd06171">
    <property type="entry name" value="Sigma70_r4"/>
    <property type="match status" value="1"/>
</dbReference>
<keyword evidence="3" id="KW-0731">Sigma factor</keyword>
<dbReference type="GO" id="GO:0003677">
    <property type="term" value="F:DNA binding"/>
    <property type="evidence" value="ECO:0007669"/>
    <property type="project" value="InterPro"/>
</dbReference>
<dbReference type="Proteomes" id="UP000315750">
    <property type="component" value="Chromosome"/>
</dbReference>
<dbReference type="RefSeq" id="WP_145245753.1">
    <property type="nucleotide sequence ID" value="NZ_CP036278.1"/>
</dbReference>
<evidence type="ECO:0000256" key="3">
    <source>
        <dbReference type="ARBA" id="ARBA00023082"/>
    </source>
</evidence>
<dbReference type="InterPro" id="IPR039425">
    <property type="entry name" value="RNA_pol_sigma-70-like"/>
</dbReference>
<organism evidence="6 7">
    <name type="scientific">Aeoliella mucimassa</name>
    <dbReference type="NCBI Taxonomy" id="2527972"/>
    <lineage>
        <taxon>Bacteria</taxon>
        <taxon>Pseudomonadati</taxon>
        <taxon>Planctomycetota</taxon>
        <taxon>Planctomycetia</taxon>
        <taxon>Pirellulales</taxon>
        <taxon>Lacipirellulaceae</taxon>
        <taxon>Aeoliella</taxon>
    </lineage>
</organism>
<keyword evidence="7" id="KW-1185">Reference proteome</keyword>
<proteinExistence type="inferred from homology"/>
<dbReference type="InterPro" id="IPR013324">
    <property type="entry name" value="RNA_pol_sigma_r3/r4-like"/>
</dbReference>
<dbReference type="NCBIfam" id="TIGR02937">
    <property type="entry name" value="sigma70-ECF"/>
    <property type="match status" value="1"/>
</dbReference>
<name>A0A518AJF5_9BACT</name>
<dbReference type="InterPro" id="IPR013249">
    <property type="entry name" value="RNA_pol_sigma70_r4_t2"/>
</dbReference>
<evidence type="ECO:0000256" key="1">
    <source>
        <dbReference type="ARBA" id="ARBA00010641"/>
    </source>
</evidence>
<dbReference type="InterPro" id="IPR014284">
    <property type="entry name" value="RNA_pol_sigma-70_dom"/>
</dbReference>
<evidence type="ECO:0000313" key="7">
    <source>
        <dbReference type="Proteomes" id="UP000315750"/>
    </source>
</evidence>
<evidence type="ECO:0000313" key="6">
    <source>
        <dbReference type="EMBL" id="QDU54826.1"/>
    </source>
</evidence>
<dbReference type="Gene3D" id="1.10.1740.10">
    <property type="match status" value="1"/>
</dbReference>
<evidence type="ECO:0000256" key="4">
    <source>
        <dbReference type="ARBA" id="ARBA00023163"/>
    </source>
</evidence>
<dbReference type="SUPFAM" id="SSF88659">
    <property type="entry name" value="Sigma3 and sigma4 domains of RNA polymerase sigma factors"/>
    <property type="match status" value="1"/>
</dbReference>
<dbReference type="OrthoDB" id="265297at2"/>
<dbReference type="AlphaFoldDB" id="A0A518AJF5"/>
<dbReference type="InterPro" id="IPR036388">
    <property type="entry name" value="WH-like_DNA-bd_sf"/>
</dbReference>
<dbReference type="Pfam" id="PF08281">
    <property type="entry name" value="Sigma70_r4_2"/>
    <property type="match status" value="1"/>
</dbReference>